<evidence type="ECO:0000256" key="2">
    <source>
        <dbReference type="SAM" id="MobiDB-lite"/>
    </source>
</evidence>
<dbReference type="GO" id="GO:0090071">
    <property type="term" value="P:negative regulation of ribosome biogenesis"/>
    <property type="evidence" value="ECO:0007669"/>
    <property type="project" value="TreeGrafter"/>
</dbReference>
<feature type="region of interest" description="Disordered" evidence="2">
    <location>
        <begin position="110"/>
        <end position="165"/>
    </location>
</feature>
<protein>
    <submittedName>
        <fullName evidence="3">Mitochondrial assembly of ribosomal large subunit protein 1</fullName>
    </submittedName>
</protein>
<dbReference type="PANTHER" id="PTHR21043">
    <property type="entry name" value="IOJAP SUPERFAMILY ORTHOLOG"/>
    <property type="match status" value="1"/>
</dbReference>
<feature type="region of interest" description="Disordered" evidence="2">
    <location>
        <begin position="234"/>
        <end position="254"/>
    </location>
</feature>
<gene>
    <name evidence="3" type="primary">MALSU1</name>
    <name evidence="3" type="ORF">HDU87_005805</name>
</gene>
<dbReference type="Gene3D" id="3.30.460.10">
    <property type="entry name" value="Beta Polymerase, domain 2"/>
    <property type="match status" value="1"/>
</dbReference>
<dbReference type="InterPro" id="IPR004394">
    <property type="entry name" value="Iojap/RsfS/C7orf30"/>
</dbReference>
<dbReference type="PANTHER" id="PTHR21043:SF0">
    <property type="entry name" value="MITOCHONDRIAL ASSEMBLY OF RIBOSOMAL LARGE SUBUNIT PROTEIN 1"/>
    <property type="match status" value="1"/>
</dbReference>
<comment type="similarity">
    <text evidence="1">Belongs to the Iojap/RsfS family.</text>
</comment>
<keyword evidence="4" id="KW-1185">Reference proteome</keyword>
<evidence type="ECO:0000313" key="4">
    <source>
        <dbReference type="Proteomes" id="UP001212152"/>
    </source>
</evidence>
<name>A0AAD5XKS2_9FUNG</name>
<accession>A0AAD5XKS2</accession>
<evidence type="ECO:0000256" key="1">
    <source>
        <dbReference type="ARBA" id="ARBA00010574"/>
    </source>
</evidence>
<dbReference type="HAMAP" id="MF_01477">
    <property type="entry name" value="Iojap_RsfS"/>
    <property type="match status" value="1"/>
</dbReference>
<evidence type="ECO:0000313" key="3">
    <source>
        <dbReference type="EMBL" id="KAJ3175664.1"/>
    </source>
</evidence>
<feature type="region of interest" description="Disordered" evidence="2">
    <location>
        <begin position="42"/>
        <end position="74"/>
    </location>
</feature>
<dbReference type="SUPFAM" id="SSF81301">
    <property type="entry name" value="Nucleotidyltransferase"/>
    <property type="match status" value="1"/>
</dbReference>
<dbReference type="GO" id="GO:0043023">
    <property type="term" value="F:ribosomal large subunit binding"/>
    <property type="evidence" value="ECO:0007669"/>
    <property type="project" value="TreeGrafter"/>
</dbReference>
<dbReference type="GO" id="GO:0005739">
    <property type="term" value="C:mitochondrion"/>
    <property type="evidence" value="ECO:0007669"/>
    <property type="project" value="TreeGrafter"/>
</dbReference>
<proteinExistence type="inferred from homology"/>
<dbReference type="InterPro" id="IPR043519">
    <property type="entry name" value="NT_sf"/>
</dbReference>
<dbReference type="Pfam" id="PF02410">
    <property type="entry name" value="RsfS"/>
    <property type="match status" value="1"/>
</dbReference>
<sequence>MATSFLFGPTVYRTALGPLRSVCRACRITTVRPKQVSIAQFSSTPAPLARKGRAPTRPLGGQNSSPATTKQPDQHADNLAEQILDEFFGSGKADLRKKAAVDGARSSIIGGKDFEENSQEAPLDEGAAGRATPRFNEESDRRRPREEPMPVTEPEWGTDALSKNPNAVESVEERAARRAVLQRFQDLQSPDEAASGKAAEGDDWYVDQSYNLDDSYPNQEDLVPRWMKGIALAEQRSRGQAEQEDSETIADDRTGPLKLREIVEELKAENGSNLVVISMRDKCDYTDFLVIVEGRSKKQIYALADAVRRRAKHRLQHDASLPSTLTIEGVDSDDWMLVDLGRFIVHCFTPEARARYNLEGLWTVISDPLLALARESDVEVGRDDLMDKQLEEAERSWDTRPAEDYRLKQIERKHIISEDEVLEKFNSAR</sequence>
<organism evidence="3 4">
    <name type="scientific">Geranomyces variabilis</name>
    <dbReference type="NCBI Taxonomy" id="109894"/>
    <lineage>
        <taxon>Eukaryota</taxon>
        <taxon>Fungi</taxon>
        <taxon>Fungi incertae sedis</taxon>
        <taxon>Chytridiomycota</taxon>
        <taxon>Chytridiomycota incertae sedis</taxon>
        <taxon>Chytridiomycetes</taxon>
        <taxon>Spizellomycetales</taxon>
        <taxon>Powellomycetaceae</taxon>
        <taxon>Geranomyces</taxon>
    </lineage>
</organism>
<dbReference type="GO" id="GO:0017148">
    <property type="term" value="P:negative regulation of translation"/>
    <property type="evidence" value="ECO:0007669"/>
    <property type="project" value="TreeGrafter"/>
</dbReference>
<reference evidence="3" key="1">
    <citation type="submission" date="2020-05" db="EMBL/GenBank/DDBJ databases">
        <title>Phylogenomic resolution of chytrid fungi.</title>
        <authorList>
            <person name="Stajich J.E."/>
            <person name="Amses K."/>
            <person name="Simmons R."/>
            <person name="Seto K."/>
            <person name="Myers J."/>
            <person name="Bonds A."/>
            <person name="Quandt C.A."/>
            <person name="Barry K."/>
            <person name="Liu P."/>
            <person name="Grigoriev I."/>
            <person name="Longcore J.E."/>
            <person name="James T.Y."/>
        </authorList>
    </citation>
    <scope>NUCLEOTIDE SEQUENCE</scope>
    <source>
        <strain evidence="3">JEL0379</strain>
    </source>
</reference>
<dbReference type="NCBIfam" id="TIGR00090">
    <property type="entry name" value="rsfS_iojap_ybeB"/>
    <property type="match status" value="1"/>
</dbReference>
<comment type="caution">
    <text evidence="3">The sequence shown here is derived from an EMBL/GenBank/DDBJ whole genome shotgun (WGS) entry which is preliminary data.</text>
</comment>
<dbReference type="Proteomes" id="UP001212152">
    <property type="component" value="Unassembled WGS sequence"/>
</dbReference>
<feature type="compositionally biased region" description="Basic and acidic residues" evidence="2">
    <location>
        <begin position="135"/>
        <end position="148"/>
    </location>
</feature>
<dbReference type="AlphaFoldDB" id="A0AAD5XKS2"/>
<feature type="compositionally biased region" description="Polar residues" evidence="2">
    <location>
        <begin position="61"/>
        <end position="71"/>
    </location>
</feature>
<dbReference type="EMBL" id="JADGJQ010000049">
    <property type="protein sequence ID" value="KAJ3175664.1"/>
    <property type="molecule type" value="Genomic_DNA"/>
</dbReference>